<keyword evidence="4 8" id="KW-0863">Zinc-finger</keyword>
<evidence type="ECO:0000256" key="1">
    <source>
        <dbReference type="ARBA" id="ARBA00004370"/>
    </source>
</evidence>
<protein>
    <recommendedName>
        <fullName evidence="11">RING-type domain-containing protein</fullName>
    </recommendedName>
</protein>
<dbReference type="GO" id="GO:0016020">
    <property type="term" value="C:membrane"/>
    <property type="evidence" value="ECO:0007669"/>
    <property type="project" value="UniProtKB-SubCell"/>
</dbReference>
<evidence type="ECO:0000256" key="6">
    <source>
        <dbReference type="ARBA" id="ARBA00022989"/>
    </source>
</evidence>
<evidence type="ECO:0000256" key="8">
    <source>
        <dbReference type="PROSITE-ProRule" id="PRU00175"/>
    </source>
</evidence>
<dbReference type="Pfam" id="PF13639">
    <property type="entry name" value="zf-RING_2"/>
    <property type="match status" value="1"/>
</dbReference>
<evidence type="ECO:0000313" key="12">
    <source>
        <dbReference type="EMBL" id="KAL3074536.1"/>
    </source>
</evidence>
<dbReference type="AlphaFoldDB" id="A0ABD2I5U6"/>
<keyword evidence="6 9" id="KW-1133">Transmembrane helix</keyword>
<accession>A0ABD2I5U6</accession>
<keyword evidence="10" id="KW-0732">Signal</keyword>
<keyword evidence="2 9" id="KW-0812">Transmembrane</keyword>
<evidence type="ECO:0000256" key="7">
    <source>
        <dbReference type="ARBA" id="ARBA00023136"/>
    </source>
</evidence>
<evidence type="ECO:0000256" key="10">
    <source>
        <dbReference type="SAM" id="SignalP"/>
    </source>
</evidence>
<dbReference type="PANTHER" id="PTHR46539:SF1">
    <property type="entry name" value="E3 UBIQUITIN-PROTEIN LIGASE ATL42"/>
    <property type="match status" value="1"/>
</dbReference>
<dbReference type="InterPro" id="IPR001841">
    <property type="entry name" value="Znf_RING"/>
</dbReference>
<dbReference type="PROSITE" id="PS50089">
    <property type="entry name" value="ZF_RING_2"/>
    <property type="match status" value="1"/>
</dbReference>
<dbReference type="Gene3D" id="3.30.40.10">
    <property type="entry name" value="Zinc/RING finger domain, C3HC4 (zinc finger)"/>
    <property type="match status" value="1"/>
</dbReference>
<evidence type="ECO:0000313" key="13">
    <source>
        <dbReference type="Proteomes" id="UP001620645"/>
    </source>
</evidence>
<dbReference type="GO" id="GO:0008270">
    <property type="term" value="F:zinc ion binding"/>
    <property type="evidence" value="ECO:0007669"/>
    <property type="project" value="UniProtKB-KW"/>
</dbReference>
<dbReference type="EMBL" id="JBICCN010000357">
    <property type="protein sequence ID" value="KAL3074536.1"/>
    <property type="molecule type" value="Genomic_DNA"/>
</dbReference>
<evidence type="ECO:0000256" key="5">
    <source>
        <dbReference type="ARBA" id="ARBA00022833"/>
    </source>
</evidence>
<feature type="signal peptide" evidence="10">
    <location>
        <begin position="1"/>
        <end position="25"/>
    </location>
</feature>
<reference evidence="12 13" key="1">
    <citation type="submission" date="2024-10" db="EMBL/GenBank/DDBJ databases">
        <authorList>
            <person name="Kim D."/>
        </authorList>
    </citation>
    <scope>NUCLEOTIDE SEQUENCE [LARGE SCALE GENOMIC DNA]</scope>
    <source>
        <strain evidence="12">Taebaek</strain>
    </source>
</reference>
<keyword evidence="7 9" id="KW-0472">Membrane</keyword>
<dbReference type="PANTHER" id="PTHR46539">
    <property type="entry name" value="E3 UBIQUITIN-PROTEIN LIGASE ATL42"/>
    <property type="match status" value="1"/>
</dbReference>
<evidence type="ECO:0000256" key="9">
    <source>
        <dbReference type="SAM" id="Phobius"/>
    </source>
</evidence>
<keyword evidence="5" id="KW-0862">Zinc</keyword>
<dbReference type="Proteomes" id="UP001620645">
    <property type="component" value="Unassembled WGS sequence"/>
</dbReference>
<comment type="subcellular location">
    <subcellularLocation>
        <location evidence="1">Membrane</location>
    </subcellularLocation>
</comment>
<evidence type="ECO:0000256" key="4">
    <source>
        <dbReference type="ARBA" id="ARBA00022771"/>
    </source>
</evidence>
<keyword evidence="3" id="KW-0479">Metal-binding</keyword>
<evidence type="ECO:0000256" key="3">
    <source>
        <dbReference type="ARBA" id="ARBA00022723"/>
    </source>
</evidence>
<feature type="chain" id="PRO_5044844885" description="RING-type domain-containing protein" evidence="10">
    <location>
        <begin position="26"/>
        <end position="377"/>
    </location>
</feature>
<evidence type="ECO:0000259" key="11">
    <source>
        <dbReference type="PROSITE" id="PS50089"/>
    </source>
</evidence>
<dbReference type="CDD" id="cd16454">
    <property type="entry name" value="RING-H2_PA-TM-RING"/>
    <property type="match status" value="1"/>
</dbReference>
<evidence type="ECO:0000256" key="2">
    <source>
        <dbReference type="ARBA" id="ARBA00022692"/>
    </source>
</evidence>
<proteinExistence type="predicted"/>
<feature type="domain" description="RING-type" evidence="11">
    <location>
        <begin position="313"/>
        <end position="353"/>
    </location>
</feature>
<organism evidence="12 13">
    <name type="scientific">Heterodera schachtii</name>
    <name type="common">Sugarbeet cyst nematode worm</name>
    <name type="synonym">Tylenchus schachtii</name>
    <dbReference type="NCBI Taxonomy" id="97005"/>
    <lineage>
        <taxon>Eukaryota</taxon>
        <taxon>Metazoa</taxon>
        <taxon>Ecdysozoa</taxon>
        <taxon>Nematoda</taxon>
        <taxon>Chromadorea</taxon>
        <taxon>Rhabditida</taxon>
        <taxon>Tylenchina</taxon>
        <taxon>Tylenchomorpha</taxon>
        <taxon>Tylenchoidea</taxon>
        <taxon>Heteroderidae</taxon>
        <taxon>Heteroderinae</taxon>
        <taxon>Heterodera</taxon>
    </lineage>
</organism>
<dbReference type="SUPFAM" id="SSF57850">
    <property type="entry name" value="RING/U-box"/>
    <property type="match status" value="1"/>
</dbReference>
<name>A0ABD2I5U6_HETSC</name>
<gene>
    <name evidence="12" type="ORF">niasHS_015366</name>
</gene>
<dbReference type="SMART" id="SM00184">
    <property type="entry name" value="RING"/>
    <property type="match status" value="1"/>
</dbReference>
<comment type="caution">
    <text evidence="12">The sequence shown here is derived from an EMBL/GenBank/DDBJ whole genome shotgun (WGS) entry which is preliminary data.</text>
</comment>
<keyword evidence="13" id="KW-1185">Reference proteome</keyword>
<feature type="transmembrane region" description="Helical" evidence="9">
    <location>
        <begin position="259"/>
        <end position="279"/>
    </location>
</feature>
<sequence length="377" mass="43185">MMAFKCHFVLSLLLFFCASSFLVYGGKDASSGSNHSEKKSLADLMVEERLADRDGKPLNELLKFDKIDKNELDAFLKENEQLLDIAFDDYNPQNVQLGDHDQSETPSKSDIKKESVGENMLKKLKEKLIRLFAVKKNDQVMAQIMENLFSFIKKIKGESPQKVKHYLLFTVKIFALRERISLSENMQKNKIEINHSKLFKMVLEESNEQKEGNSERRKTILTSLYDEVGSLEMPSGIEIKKSQKKGRRKSRRKKRVADIVLGLLFCLAIIIAMCAWHWAKFKINEYKTKQKGLKINASLAKQRIDEENKGGECPICLSEFEVGEATELSCKHKFHTECIGQWIELHKTCPYCRATIEKESSGKANAQGQPQQLPRGK</sequence>
<dbReference type="InterPro" id="IPR013083">
    <property type="entry name" value="Znf_RING/FYVE/PHD"/>
</dbReference>